<proteinExistence type="predicted"/>
<reference evidence="9" key="3">
    <citation type="submission" date="2016-10" db="EMBL/GenBank/DDBJ databases">
        <authorList>
            <person name="Varghese N."/>
            <person name="Submissions S."/>
        </authorList>
    </citation>
    <scope>NUCLEOTIDE SEQUENCE [LARGE SCALE GENOMIC DNA]</scope>
    <source>
        <strain evidence="9">CL127</strain>
    </source>
</reference>
<name>A0A0F0KAQ4_9MICO</name>
<gene>
    <name evidence="6" type="primary">ethR</name>
    <name evidence="6" type="ORF">RL72_03727</name>
    <name evidence="7" type="ORF">SAMN04488591_0109</name>
</gene>
<feature type="domain" description="HTH tetR-type" evidence="5">
    <location>
        <begin position="12"/>
        <end position="72"/>
    </location>
</feature>
<dbReference type="Proteomes" id="UP000198877">
    <property type="component" value="Unassembled WGS sequence"/>
</dbReference>
<evidence type="ECO:0000259" key="5">
    <source>
        <dbReference type="PROSITE" id="PS50977"/>
    </source>
</evidence>
<dbReference type="SUPFAM" id="SSF46689">
    <property type="entry name" value="Homeodomain-like"/>
    <property type="match status" value="1"/>
</dbReference>
<keyword evidence="3" id="KW-0804">Transcription</keyword>
<reference evidence="6 8" key="1">
    <citation type="submission" date="2015-02" db="EMBL/GenBank/DDBJ databases">
        <title>Draft genome sequences of ten Microbacterium spp. with emphasis on heavy metal contaminated environments.</title>
        <authorList>
            <person name="Corretto E."/>
        </authorList>
    </citation>
    <scope>NUCLEOTIDE SEQUENCE [LARGE SCALE GENOMIC DNA]</scope>
    <source>
        <strain evidence="6 8">DSM 23848</strain>
    </source>
</reference>
<dbReference type="AlphaFoldDB" id="A0A0F0KAQ4"/>
<keyword evidence="2 4" id="KW-0238">DNA-binding</keyword>
<keyword evidence="1" id="KW-0805">Transcription regulation</keyword>
<dbReference type="PANTHER" id="PTHR30055:SF174">
    <property type="entry name" value="TRANSCRIPTIONAL REGULATORY PROTEIN (PROBABLY TETR-FAMILY)-RELATED"/>
    <property type="match status" value="1"/>
</dbReference>
<dbReference type="PROSITE" id="PS50977">
    <property type="entry name" value="HTH_TETR_2"/>
    <property type="match status" value="1"/>
</dbReference>
<dbReference type="EMBL" id="JYIT01000086">
    <property type="protein sequence ID" value="KJL17479.1"/>
    <property type="molecule type" value="Genomic_DNA"/>
</dbReference>
<evidence type="ECO:0000313" key="8">
    <source>
        <dbReference type="Proteomes" id="UP000033448"/>
    </source>
</evidence>
<accession>A0A1I6FQ12</accession>
<evidence type="ECO:0000256" key="4">
    <source>
        <dbReference type="PROSITE-ProRule" id="PRU00335"/>
    </source>
</evidence>
<organism evidence="6 8">
    <name type="scientific">Microbacterium azadirachtae</name>
    <dbReference type="NCBI Taxonomy" id="582680"/>
    <lineage>
        <taxon>Bacteria</taxon>
        <taxon>Bacillati</taxon>
        <taxon>Actinomycetota</taxon>
        <taxon>Actinomycetes</taxon>
        <taxon>Micrococcales</taxon>
        <taxon>Microbacteriaceae</taxon>
        <taxon>Microbacterium</taxon>
    </lineage>
</organism>
<dbReference type="RefSeq" id="WP_045252352.1">
    <property type="nucleotide sequence ID" value="NZ_FOYR01000001.1"/>
</dbReference>
<dbReference type="OrthoDB" id="8479950at2"/>
<dbReference type="InterPro" id="IPR050109">
    <property type="entry name" value="HTH-type_TetR-like_transc_reg"/>
</dbReference>
<reference evidence="7" key="2">
    <citation type="submission" date="2016-10" db="EMBL/GenBank/DDBJ databases">
        <authorList>
            <person name="de Groot N.N."/>
        </authorList>
    </citation>
    <scope>NUCLEOTIDE SEQUENCE [LARGE SCALE GENOMIC DNA]</scope>
    <source>
        <strain evidence="7">CL127</strain>
    </source>
</reference>
<keyword evidence="8" id="KW-1185">Reference proteome</keyword>
<evidence type="ECO:0000313" key="9">
    <source>
        <dbReference type="Proteomes" id="UP000198877"/>
    </source>
</evidence>
<dbReference type="PATRIC" id="fig|582680.7.peg.3783"/>
<dbReference type="GO" id="GO:0003700">
    <property type="term" value="F:DNA-binding transcription factor activity"/>
    <property type="evidence" value="ECO:0007669"/>
    <property type="project" value="TreeGrafter"/>
</dbReference>
<protein>
    <submittedName>
        <fullName evidence="7">DNA-binding transcriptional regulator, AcrR family</fullName>
    </submittedName>
    <submittedName>
        <fullName evidence="6">HTH-type transcriptional regulator EthR</fullName>
    </submittedName>
</protein>
<dbReference type="Pfam" id="PF21943">
    <property type="entry name" value="TetR_C_46"/>
    <property type="match status" value="1"/>
</dbReference>
<evidence type="ECO:0000313" key="7">
    <source>
        <dbReference type="EMBL" id="SFR31877.1"/>
    </source>
</evidence>
<dbReference type="InterPro" id="IPR054129">
    <property type="entry name" value="DesT_TetR_C"/>
</dbReference>
<evidence type="ECO:0000313" key="6">
    <source>
        <dbReference type="EMBL" id="KJL17479.1"/>
    </source>
</evidence>
<dbReference type="InterPro" id="IPR009057">
    <property type="entry name" value="Homeodomain-like_sf"/>
</dbReference>
<dbReference type="GO" id="GO:0000976">
    <property type="term" value="F:transcription cis-regulatory region binding"/>
    <property type="evidence" value="ECO:0007669"/>
    <property type="project" value="TreeGrafter"/>
</dbReference>
<dbReference type="Proteomes" id="UP000033448">
    <property type="component" value="Unassembled WGS sequence"/>
</dbReference>
<evidence type="ECO:0000256" key="2">
    <source>
        <dbReference type="ARBA" id="ARBA00023125"/>
    </source>
</evidence>
<dbReference type="InterPro" id="IPR001647">
    <property type="entry name" value="HTH_TetR"/>
</dbReference>
<evidence type="ECO:0000256" key="1">
    <source>
        <dbReference type="ARBA" id="ARBA00023015"/>
    </source>
</evidence>
<sequence length="200" mass="22538">MPEERRARLTPDERRAQLIATGVNFLADHPLDELTMDVLAQRAGVSRPLLFHYFDTRQGMHLAVVTMARDSLLRASEPRDDLEPRDRIRDTLLRITEFVRQHQSTFHSLVRGIASGDPAVRRVVDESRDLNAQRLIDAFTELGTPDTPALRVAMRSWVAFTEETLLSLVIDRDEDPEQVVRFLEGTLDGVVAATGALQLG</sequence>
<dbReference type="PANTHER" id="PTHR30055">
    <property type="entry name" value="HTH-TYPE TRANSCRIPTIONAL REGULATOR RUTR"/>
    <property type="match status" value="1"/>
</dbReference>
<dbReference type="Pfam" id="PF00440">
    <property type="entry name" value="TetR_N"/>
    <property type="match status" value="1"/>
</dbReference>
<evidence type="ECO:0000256" key="3">
    <source>
        <dbReference type="ARBA" id="ARBA00023163"/>
    </source>
</evidence>
<dbReference type="Gene3D" id="1.10.357.10">
    <property type="entry name" value="Tetracycline Repressor, domain 2"/>
    <property type="match status" value="1"/>
</dbReference>
<feature type="DNA-binding region" description="H-T-H motif" evidence="4">
    <location>
        <begin position="35"/>
        <end position="54"/>
    </location>
</feature>
<accession>A0A0F0KAQ4</accession>
<dbReference type="EMBL" id="FOYR01000001">
    <property type="protein sequence ID" value="SFR31877.1"/>
    <property type="molecule type" value="Genomic_DNA"/>
</dbReference>